<evidence type="ECO:0000313" key="7">
    <source>
        <dbReference type="Proteomes" id="UP000199072"/>
    </source>
</evidence>
<evidence type="ECO:0000256" key="2">
    <source>
        <dbReference type="ARBA" id="ARBA00023136"/>
    </source>
</evidence>
<protein>
    <submittedName>
        <fullName evidence="6">Outer membrane receptor proteins, mostly Fe transport</fullName>
    </submittedName>
</protein>
<dbReference type="Gene3D" id="2.40.170.20">
    <property type="entry name" value="TonB-dependent receptor, beta-barrel domain"/>
    <property type="match status" value="1"/>
</dbReference>
<keyword evidence="2" id="KW-0472">Membrane</keyword>
<evidence type="ECO:0000313" key="6">
    <source>
        <dbReference type="EMBL" id="SDF72210.1"/>
    </source>
</evidence>
<dbReference type="InterPro" id="IPR013784">
    <property type="entry name" value="Carb-bd-like_fold"/>
</dbReference>
<dbReference type="GO" id="GO:0030246">
    <property type="term" value="F:carbohydrate binding"/>
    <property type="evidence" value="ECO:0007669"/>
    <property type="project" value="InterPro"/>
</dbReference>
<dbReference type="Proteomes" id="UP000199072">
    <property type="component" value="Unassembled WGS sequence"/>
</dbReference>
<feature type="signal peptide" evidence="4">
    <location>
        <begin position="1"/>
        <end position="20"/>
    </location>
</feature>
<evidence type="ECO:0000256" key="1">
    <source>
        <dbReference type="ARBA" id="ARBA00004442"/>
    </source>
</evidence>
<dbReference type="RefSeq" id="WP_091157407.1">
    <property type="nucleotide sequence ID" value="NZ_FNAI01000026.1"/>
</dbReference>
<proteinExistence type="predicted"/>
<feature type="domain" description="Outer membrane protein beta-barrel" evidence="5">
    <location>
        <begin position="454"/>
        <end position="920"/>
    </location>
</feature>
<comment type="subcellular location">
    <subcellularLocation>
        <location evidence="1">Cell outer membrane</location>
    </subcellularLocation>
</comment>
<name>A0A1G7NG09_9SPHI</name>
<dbReference type="EMBL" id="FNAI01000026">
    <property type="protein sequence ID" value="SDF72210.1"/>
    <property type="molecule type" value="Genomic_DNA"/>
</dbReference>
<reference evidence="6 7" key="1">
    <citation type="submission" date="2016-10" db="EMBL/GenBank/DDBJ databases">
        <authorList>
            <person name="de Groot N.N."/>
        </authorList>
    </citation>
    <scope>NUCLEOTIDE SEQUENCE [LARGE SCALE GENOMIC DNA]</scope>
    <source>
        <strain evidence="6 7">47C3B</strain>
    </source>
</reference>
<dbReference type="SUPFAM" id="SSF49452">
    <property type="entry name" value="Starch-binding domain-like"/>
    <property type="match status" value="1"/>
</dbReference>
<evidence type="ECO:0000256" key="3">
    <source>
        <dbReference type="ARBA" id="ARBA00023237"/>
    </source>
</evidence>
<keyword evidence="7" id="KW-1185">Reference proteome</keyword>
<dbReference type="OrthoDB" id="1086219at2"/>
<evidence type="ECO:0000256" key="4">
    <source>
        <dbReference type="SAM" id="SignalP"/>
    </source>
</evidence>
<evidence type="ECO:0000259" key="5">
    <source>
        <dbReference type="Pfam" id="PF14905"/>
    </source>
</evidence>
<dbReference type="AlphaFoldDB" id="A0A1G7NG09"/>
<dbReference type="InterPro" id="IPR036942">
    <property type="entry name" value="Beta-barrel_TonB_sf"/>
</dbReference>
<organism evidence="6 7">
    <name type="scientific">Mucilaginibacter pineti</name>
    <dbReference type="NCBI Taxonomy" id="1391627"/>
    <lineage>
        <taxon>Bacteria</taxon>
        <taxon>Pseudomonadati</taxon>
        <taxon>Bacteroidota</taxon>
        <taxon>Sphingobacteriia</taxon>
        <taxon>Sphingobacteriales</taxon>
        <taxon>Sphingobacteriaceae</taxon>
        <taxon>Mucilaginibacter</taxon>
    </lineage>
</organism>
<dbReference type="SUPFAM" id="SSF56935">
    <property type="entry name" value="Porins"/>
    <property type="match status" value="1"/>
</dbReference>
<dbReference type="Pfam" id="PF14905">
    <property type="entry name" value="OMP_b-brl_3"/>
    <property type="match status" value="1"/>
</dbReference>
<dbReference type="STRING" id="1391627.SAMN05216464_12628"/>
<keyword evidence="3" id="KW-0998">Cell outer membrane</keyword>
<dbReference type="InterPro" id="IPR041700">
    <property type="entry name" value="OMP_b-brl_3"/>
</dbReference>
<dbReference type="GO" id="GO:0009279">
    <property type="term" value="C:cell outer membrane"/>
    <property type="evidence" value="ECO:0007669"/>
    <property type="project" value="UniProtKB-SubCell"/>
</dbReference>
<accession>A0A1G7NG09</accession>
<keyword evidence="6" id="KW-0675">Receptor</keyword>
<keyword evidence="4" id="KW-0732">Signal</keyword>
<gene>
    <name evidence="6" type="ORF">SAMN05216464_12628</name>
</gene>
<sequence length="931" mass="103693">MKIVLYLIALLVLFCCPAHAQSNYSIKGLAIDTAEKKNLLHTTIMVLNARDSILRKFTRAKTDGSFTVNNLVAGKFILVLSYPGYADYSENFTLDDKNQQHDFGSIQMTLTTHLLQDVIIKAKVAPIKIKGDTTEFNARAYVIQPNDKVEDLIKQFPGIRVDRFGQITAQGQRVGKVLLDGEEFFGDDPTLVTKNIRADMVDKVQLYDKKSDQAAFTGIDDGKTTKTLNIKLKEDKKSGSFGKVNGGLGNNDYYTGQLMYNKFKDKEKIAIYGIGSNTGTTGLNEDDTEKFAESETAQVTDDGGIYFNTGTNDMEYNGRGLPKALAAGAHYDNKWDNKKYAVNGNYKIGGLNIDGTQTTVTQNNLPGRVINSTSEQLDHNSTFHQKLDATVTMAIDTTSDIKIALDGIYKNNKINTTTADTSRRGDNTLLNLNNTSNINTVDDHKFNASVFYTKKLKKNRRTISVLISGSADDNTGFGFLKSNLNYFDNAGDLNTAEQIDQQKTKDNKLRRLVTNITYTEPISKALAVVFNYGFKIDHSSSDQRSYGRPISDGHYTVQIDSLSNFFKLNQFSNRAGAIFYYNKGKTRADLGTRFSDVSFSQINIFTGNQLKRTFINWSPQANLTYDFTSRQYILLAFGGKTIQPNINQIQPVRDNTNPLYVTLGNPNLTPSFLNYVGLIYNSFQIIGEQSIRISAKYNFTNNPIVSNISTDSIGKTTVQYFNLSNRSPHNWKINAEYFRQIPVADITGGLDFNLNSGTSYNMVKNGVTNITELNTTNNIIYGANLYLRKSVQNKFDASVSFGPQYIINQSSLQTLYNSNGGGFNGDGALSLYLPHDFQLSSTVNYTYTAKTQALPEGFRRTLWNASISKSFLKEKSLAVTGAINDILNQNKGFTRNAAGGIISEERYSTIKRYFMLSISYDFSRMGKGGTK</sequence>
<feature type="chain" id="PRO_5011608982" evidence="4">
    <location>
        <begin position="21"/>
        <end position="931"/>
    </location>
</feature>